<feature type="domain" description="Peptidase S8/S53" evidence="8">
    <location>
        <begin position="41"/>
        <end position="278"/>
    </location>
</feature>
<dbReference type="Pfam" id="PF00082">
    <property type="entry name" value="Peptidase_S8"/>
    <property type="match status" value="1"/>
</dbReference>
<dbReference type="PANTHER" id="PTHR43806">
    <property type="entry name" value="PEPTIDASE S8"/>
    <property type="match status" value="1"/>
</dbReference>
<evidence type="ECO:0000256" key="5">
    <source>
        <dbReference type="PROSITE-ProRule" id="PRU01240"/>
    </source>
</evidence>
<protein>
    <submittedName>
        <fullName evidence="9">Peptidase S8/S53 subtilisin kexin sedolisin</fullName>
    </submittedName>
</protein>
<accession>R1I502</accession>
<keyword evidence="10" id="KW-1185">Reference proteome</keyword>
<evidence type="ECO:0000256" key="4">
    <source>
        <dbReference type="ARBA" id="ARBA00022825"/>
    </source>
</evidence>
<keyword evidence="6" id="KW-1133">Transmembrane helix</keyword>
<feature type="active site" description="Charge relay system" evidence="5">
    <location>
        <position position="50"/>
    </location>
</feature>
<dbReference type="InterPro" id="IPR015500">
    <property type="entry name" value="Peptidase_S8_subtilisin-rel"/>
</dbReference>
<dbReference type="SUPFAM" id="SSF52743">
    <property type="entry name" value="Subtilisin-like"/>
    <property type="match status" value="1"/>
</dbReference>
<organism evidence="9 10">
    <name type="scientific">Amycolatopsis vancoresmycina DSM 44592</name>
    <dbReference type="NCBI Taxonomy" id="1292037"/>
    <lineage>
        <taxon>Bacteria</taxon>
        <taxon>Bacillati</taxon>
        <taxon>Actinomycetota</taxon>
        <taxon>Actinomycetes</taxon>
        <taxon>Pseudonocardiales</taxon>
        <taxon>Pseudonocardiaceae</taxon>
        <taxon>Amycolatopsis</taxon>
    </lineage>
</organism>
<dbReference type="PATRIC" id="fig|1292037.4.peg.4963"/>
<dbReference type="GO" id="GO:0006508">
    <property type="term" value="P:proteolysis"/>
    <property type="evidence" value="ECO:0007669"/>
    <property type="project" value="UniProtKB-KW"/>
</dbReference>
<dbReference type="PROSITE" id="PS51892">
    <property type="entry name" value="SUBTILASE"/>
    <property type="match status" value="1"/>
</dbReference>
<keyword evidence="7" id="KW-0732">Signal</keyword>
<dbReference type="RefSeq" id="WP_003098765.1">
    <property type="nucleotide sequence ID" value="NZ_AOUO01000394.1"/>
</dbReference>
<dbReference type="PROSITE" id="PS00136">
    <property type="entry name" value="SUBTILASE_ASP"/>
    <property type="match status" value="1"/>
</dbReference>
<sequence>MRKLAPLTLAALLAWATTAAAAGPYWVDELRLPAAWQLSEGAGVRVGLIDTGVAADPDLDGAVRPGADFPDLGAPAGDAIGHGTTMALLIAGRGTAGTRGVAPKAEILPARLTGGPADAVAAVRWAVDQGAKVVNLSLGSGGRTTEYDDALTYARDHDVVVVAAAGNAGEDREVTSPADRPGVLAVSAVDRAGKFRDDVSVSGPEVSFAAPGVDISTSRPGEKAPTSGTSQAAAIVSGVVALVRSRYPDLTAAQVTDQLARTAKDLGAPGRDAEYGYGLIDPVAALSAEPDTGTPWWVIALWSAGGVLVLGAGFVLLKRRRP</sequence>
<evidence type="ECO:0000256" key="1">
    <source>
        <dbReference type="ARBA" id="ARBA00011073"/>
    </source>
</evidence>
<dbReference type="InterPro" id="IPR023827">
    <property type="entry name" value="Peptidase_S8_Asp-AS"/>
</dbReference>
<keyword evidence="2 5" id="KW-0645">Protease</keyword>
<keyword evidence="6" id="KW-0472">Membrane</keyword>
<feature type="active site" description="Charge relay system" evidence="5">
    <location>
        <position position="82"/>
    </location>
</feature>
<feature type="chain" id="PRO_5004352519" evidence="7">
    <location>
        <begin position="22"/>
        <end position="322"/>
    </location>
</feature>
<comment type="caution">
    <text evidence="9">The sequence shown here is derived from an EMBL/GenBank/DDBJ whole genome shotgun (WGS) entry which is preliminary data.</text>
</comment>
<dbReference type="PANTHER" id="PTHR43806:SF11">
    <property type="entry name" value="CEREVISIN-RELATED"/>
    <property type="match status" value="1"/>
</dbReference>
<evidence type="ECO:0000256" key="7">
    <source>
        <dbReference type="SAM" id="SignalP"/>
    </source>
</evidence>
<proteinExistence type="inferred from homology"/>
<dbReference type="AlphaFoldDB" id="R1I502"/>
<dbReference type="InterPro" id="IPR036852">
    <property type="entry name" value="Peptidase_S8/S53_dom_sf"/>
</dbReference>
<keyword evidence="3 5" id="KW-0378">Hydrolase</keyword>
<dbReference type="OrthoDB" id="5240330at2"/>
<dbReference type="Gene3D" id="3.40.50.200">
    <property type="entry name" value="Peptidase S8/S53 domain"/>
    <property type="match status" value="1"/>
</dbReference>
<dbReference type="PRINTS" id="PR00723">
    <property type="entry name" value="SUBTILISIN"/>
</dbReference>
<reference evidence="9 10" key="1">
    <citation type="submission" date="2013-02" db="EMBL/GenBank/DDBJ databases">
        <title>Draft genome sequence of Amycolatopsis vancoresmycina strain DSM 44592T.</title>
        <authorList>
            <person name="Kumar S."/>
            <person name="Kaur N."/>
            <person name="Kaur C."/>
            <person name="Raghava G.P.S."/>
            <person name="Mayilraj S."/>
        </authorList>
    </citation>
    <scope>NUCLEOTIDE SEQUENCE [LARGE SCALE GENOMIC DNA]</scope>
    <source>
        <strain evidence="9 10">DSM 44592</strain>
    </source>
</reference>
<keyword evidence="6" id="KW-0812">Transmembrane</keyword>
<evidence type="ECO:0000256" key="6">
    <source>
        <dbReference type="SAM" id="Phobius"/>
    </source>
</evidence>
<keyword evidence="4 5" id="KW-0720">Serine protease</keyword>
<feature type="transmembrane region" description="Helical" evidence="6">
    <location>
        <begin position="296"/>
        <end position="317"/>
    </location>
</feature>
<comment type="similarity">
    <text evidence="1 5">Belongs to the peptidase S8 family.</text>
</comment>
<dbReference type="Proteomes" id="UP000014139">
    <property type="component" value="Unassembled WGS sequence"/>
</dbReference>
<dbReference type="InterPro" id="IPR000209">
    <property type="entry name" value="Peptidase_S8/S53_dom"/>
</dbReference>
<name>R1I502_9PSEU</name>
<evidence type="ECO:0000256" key="3">
    <source>
        <dbReference type="ARBA" id="ARBA00022801"/>
    </source>
</evidence>
<dbReference type="InterPro" id="IPR050131">
    <property type="entry name" value="Peptidase_S8_subtilisin-like"/>
</dbReference>
<evidence type="ECO:0000259" key="8">
    <source>
        <dbReference type="Pfam" id="PF00082"/>
    </source>
</evidence>
<gene>
    <name evidence="9" type="ORF">H480_26247</name>
</gene>
<evidence type="ECO:0000256" key="2">
    <source>
        <dbReference type="ARBA" id="ARBA00022670"/>
    </source>
</evidence>
<feature type="signal peptide" evidence="7">
    <location>
        <begin position="1"/>
        <end position="21"/>
    </location>
</feature>
<dbReference type="GO" id="GO:0004252">
    <property type="term" value="F:serine-type endopeptidase activity"/>
    <property type="evidence" value="ECO:0007669"/>
    <property type="project" value="UniProtKB-UniRule"/>
</dbReference>
<feature type="active site" description="Charge relay system" evidence="5">
    <location>
        <position position="230"/>
    </location>
</feature>
<dbReference type="eggNOG" id="COG1404">
    <property type="taxonomic scope" value="Bacteria"/>
</dbReference>
<evidence type="ECO:0000313" key="10">
    <source>
        <dbReference type="Proteomes" id="UP000014139"/>
    </source>
</evidence>
<evidence type="ECO:0000313" key="9">
    <source>
        <dbReference type="EMBL" id="EOD65524.1"/>
    </source>
</evidence>
<dbReference type="EMBL" id="AOUO01000394">
    <property type="protein sequence ID" value="EOD65524.1"/>
    <property type="molecule type" value="Genomic_DNA"/>
</dbReference>